<gene>
    <name evidence="1" type="ORF">OCS_01327</name>
</gene>
<reference evidence="1 2" key="1">
    <citation type="journal article" date="2013" name="Chin. Sci. Bull.">
        <title>Genome survey uncovers the secrets of sex and lifestyle in caterpillar fungus.</title>
        <authorList>
            <person name="Hu X."/>
            <person name="Zhang Y."/>
            <person name="Xiao G."/>
            <person name="Zheng P."/>
            <person name="Xia Y."/>
            <person name="Zhang X."/>
            <person name="St Leger R.J."/>
            <person name="Liu X."/>
            <person name="Wang C."/>
        </authorList>
    </citation>
    <scope>NUCLEOTIDE SEQUENCE [LARGE SCALE GENOMIC DNA]</scope>
    <source>
        <strain evidence="2">Co18 / CGMCC 3.14243</strain>
        <tissue evidence="1">Fruit-body</tissue>
    </source>
</reference>
<accession>T5AKM1</accession>
<sequence length="111" mass="12184">MAEGLGPGHCLAPREDDMTVLLTRCQADLAAQWVLIAGEALAKTVGPPAAGEKEYPLSEAEWRAWRAAFKRLADTVPDTAEWELKRDAGKAYEKMALDSNSHRPPYRDASC</sequence>
<evidence type="ECO:0000313" key="2">
    <source>
        <dbReference type="Proteomes" id="UP000019374"/>
    </source>
</evidence>
<name>T5AKM1_OPHSC</name>
<protein>
    <submittedName>
        <fullName evidence="1">Uncharacterized protein</fullName>
    </submittedName>
</protein>
<organism evidence="1 2">
    <name type="scientific">Ophiocordyceps sinensis (strain Co18 / CGMCC 3.14243)</name>
    <name type="common">Yarsagumba caterpillar fungus</name>
    <name type="synonym">Hirsutella sinensis</name>
    <dbReference type="NCBI Taxonomy" id="911162"/>
    <lineage>
        <taxon>Eukaryota</taxon>
        <taxon>Fungi</taxon>
        <taxon>Dikarya</taxon>
        <taxon>Ascomycota</taxon>
        <taxon>Pezizomycotina</taxon>
        <taxon>Sordariomycetes</taxon>
        <taxon>Hypocreomycetidae</taxon>
        <taxon>Hypocreales</taxon>
        <taxon>Ophiocordycipitaceae</taxon>
        <taxon>Ophiocordyceps</taxon>
    </lineage>
</organism>
<evidence type="ECO:0000313" key="1">
    <source>
        <dbReference type="EMBL" id="EQL02966.1"/>
    </source>
</evidence>
<dbReference type="AlphaFoldDB" id="T5AKM1"/>
<proteinExistence type="predicted"/>
<dbReference type="HOGENOM" id="CLU_2159136_0_0_1"/>
<dbReference type="Proteomes" id="UP000019374">
    <property type="component" value="Unassembled WGS sequence"/>
</dbReference>
<dbReference type="EMBL" id="KE652253">
    <property type="protein sequence ID" value="EQL02966.1"/>
    <property type="molecule type" value="Genomic_DNA"/>
</dbReference>